<dbReference type="AlphaFoldDB" id="A0A6G8AMU1"/>
<dbReference type="KEGG" id="vah:G7081_03745"/>
<reference evidence="1 2" key="1">
    <citation type="submission" date="2020-03" db="EMBL/GenBank/DDBJ databases">
        <title>Vagococcus sp. nov., isolated from beetles.</title>
        <authorList>
            <person name="Hyun D.-W."/>
            <person name="Bae J.-W."/>
        </authorList>
    </citation>
    <scope>NUCLEOTIDE SEQUENCE [LARGE SCALE GENOMIC DNA]</scope>
    <source>
        <strain evidence="1 2">HDW17A</strain>
    </source>
</reference>
<gene>
    <name evidence="1" type="ORF">G7081_03745</name>
</gene>
<keyword evidence="2" id="KW-1185">Reference proteome</keyword>
<accession>A0A6G8AMU1</accession>
<protein>
    <submittedName>
        <fullName evidence="1">DUF3114 domain-containing protein</fullName>
    </submittedName>
</protein>
<proteinExistence type="predicted"/>
<dbReference type="EMBL" id="CP049886">
    <property type="protein sequence ID" value="QIL46243.1"/>
    <property type="molecule type" value="Genomic_DNA"/>
</dbReference>
<dbReference type="Pfam" id="PF11311">
    <property type="entry name" value="DUF3114"/>
    <property type="match status" value="1"/>
</dbReference>
<sequence>MPLNFFKKEINLQEQSVNDYILTITKQLETLKVELSDLKDTDASVNQQQAITNLVANYTPLIEGLQLAFDTLNVSNTELTQSYFAEVKGRKIKSKFLTHRKNKLSLKLNALAHKNKSTFTSWRYHRLSNKHKAIELQLLSLTKLDHLEPDTFSEIEIIQRQLSVGFRNLEQGNTLVNTLDKNSPWLKELEQAQINRIWNQWYQEKKSLPLDSLSEMTKEAYNSFEPIMFYTLYYYDGWDIPAIAAFNNYLIQQITSDELSAQQVMTDLMTKQRQQVGSPAYLILFRNSHYSPLKKIELMLNQLGGEIDEFKFLQLSGPFEIYKDLSPHSRFIELLCQTVRDAYFKREIDSRRLHQFRMYLDRQNLNYIRNNFPSKRDDLSLLNYIKAPLPKGLAGQSLIRERGRLHNKVPDTRNYSDYILEFSTIKRLTPNFHSEFILDNNGMFVSQWNVLKIKNNRVISDPDAYEWTENFERQILNTESLNYATKNDAEHKRLDSIPPEKYDYLIRDKASKTWSSPTLNQYSFKQVDNKKNRKV</sequence>
<dbReference type="Proteomes" id="UP000500890">
    <property type="component" value="Chromosome"/>
</dbReference>
<evidence type="ECO:0000313" key="1">
    <source>
        <dbReference type="EMBL" id="QIL46243.1"/>
    </source>
</evidence>
<dbReference type="InterPro" id="IPR021462">
    <property type="entry name" value="DUF3114"/>
</dbReference>
<dbReference type="RefSeq" id="WP_166007528.1">
    <property type="nucleotide sequence ID" value="NZ_CP049886.1"/>
</dbReference>
<evidence type="ECO:0000313" key="2">
    <source>
        <dbReference type="Proteomes" id="UP000500890"/>
    </source>
</evidence>
<organism evidence="1 2">
    <name type="scientific">Vagococcus coleopterorum</name>
    <dbReference type="NCBI Taxonomy" id="2714946"/>
    <lineage>
        <taxon>Bacteria</taxon>
        <taxon>Bacillati</taxon>
        <taxon>Bacillota</taxon>
        <taxon>Bacilli</taxon>
        <taxon>Lactobacillales</taxon>
        <taxon>Enterococcaceae</taxon>
        <taxon>Vagococcus</taxon>
    </lineage>
</organism>
<name>A0A6G8AMU1_9ENTE</name>